<protein>
    <submittedName>
        <fullName evidence="1">Rna-directed dna polymerase from mobile element jockey-like</fullName>
    </submittedName>
</protein>
<comment type="caution">
    <text evidence="1">The sequence shown here is derived from an EMBL/GenBank/DDBJ whole genome shotgun (WGS) entry which is preliminary data.</text>
</comment>
<sequence length="191" mass="22285">MAWLNSEILKEIKLKRRAYRVLKKGLVTHEEFRDLVRSCRKKIRETKVQFEIILATSLRDNKKPFYKYINSKRRGKENLHSLVDSRGNIVNQEEEKAEVLNTYFASVFTSKTGGTQDNWPLELTENDRKLYNSPKFQEDTVNDLLKKHLDPQKSMEPDGIHPRVMRKLVEGACQATLHHLPTVLALWGGPR</sequence>
<dbReference type="EMBL" id="WHWB01032043">
    <property type="protein sequence ID" value="KAJ7427169.1"/>
    <property type="molecule type" value="Genomic_DNA"/>
</dbReference>
<evidence type="ECO:0000313" key="1">
    <source>
        <dbReference type="EMBL" id="KAJ7427169.1"/>
    </source>
</evidence>
<proteinExistence type="predicted"/>
<dbReference type="PANTHER" id="PTHR33395">
    <property type="entry name" value="TRANSCRIPTASE, PUTATIVE-RELATED-RELATED"/>
    <property type="match status" value="1"/>
</dbReference>
<dbReference type="Proteomes" id="UP001145742">
    <property type="component" value="Unassembled WGS sequence"/>
</dbReference>
<evidence type="ECO:0000313" key="2">
    <source>
        <dbReference type="Proteomes" id="UP001145742"/>
    </source>
</evidence>
<keyword evidence="2" id="KW-1185">Reference proteome</keyword>
<name>A0ABQ9DUZ9_9PASS</name>
<accession>A0ABQ9DUZ9</accession>
<dbReference type="PANTHER" id="PTHR33395:SF22">
    <property type="entry name" value="REVERSE TRANSCRIPTASE DOMAIN-CONTAINING PROTEIN"/>
    <property type="match status" value="1"/>
</dbReference>
<organism evidence="1 2">
    <name type="scientific">Willisornis vidua</name>
    <name type="common">Xingu scale-backed antbird</name>
    <dbReference type="NCBI Taxonomy" id="1566151"/>
    <lineage>
        <taxon>Eukaryota</taxon>
        <taxon>Metazoa</taxon>
        <taxon>Chordata</taxon>
        <taxon>Craniata</taxon>
        <taxon>Vertebrata</taxon>
        <taxon>Euteleostomi</taxon>
        <taxon>Archelosauria</taxon>
        <taxon>Archosauria</taxon>
        <taxon>Dinosauria</taxon>
        <taxon>Saurischia</taxon>
        <taxon>Theropoda</taxon>
        <taxon>Coelurosauria</taxon>
        <taxon>Aves</taxon>
        <taxon>Neognathae</taxon>
        <taxon>Neoaves</taxon>
        <taxon>Telluraves</taxon>
        <taxon>Australaves</taxon>
        <taxon>Passeriformes</taxon>
        <taxon>Thamnophilidae</taxon>
        <taxon>Willisornis</taxon>
    </lineage>
</organism>
<gene>
    <name evidence="1" type="ORF">WISP_09261</name>
</gene>
<reference evidence="1" key="1">
    <citation type="submission" date="2019-10" db="EMBL/GenBank/DDBJ databases">
        <authorList>
            <person name="Soares A.E.R."/>
            <person name="Aleixo A."/>
            <person name="Schneider P."/>
            <person name="Miyaki C.Y."/>
            <person name="Schneider M.P."/>
            <person name="Mello C."/>
            <person name="Vasconcelos A.T.R."/>
        </authorList>
    </citation>
    <scope>NUCLEOTIDE SEQUENCE</scope>
    <source>
        <tissue evidence="1">Muscle</tissue>
    </source>
</reference>